<dbReference type="AlphaFoldDB" id="F2J5X4"/>
<keyword evidence="3" id="KW-1185">Reference proteome</keyword>
<evidence type="ECO:0000256" key="1">
    <source>
        <dbReference type="SAM" id="Phobius"/>
    </source>
</evidence>
<organism evidence="2 3">
    <name type="scientific">Polymorphum gilvum (strain LMG 25793 / CGMCC 1.9160 / SL003B-26A1)</name>
    <dbReference type="NCBI Taxonomy" id="991905"/>
    <lineage>
        <taxon>Bacteria</taxon>
        <taxon>Pseudomonadati</taxon>
        <taxon>Pseudomonadota</taxon>
        <taxon>Alphaproteobacteria</taxon>
        <taxon>Rhodobacterales</taxon>
        <taxon>Paracoccaceae</taxon>
        <taxon>Polymorphum</taxon>
    </lineage>
</organism>
<dbReference type="HOGENOM" id="CLU_125927_0_0_5"/>
<gene>
    <name evidence="2" type="ordered locus">SL003B_2805</name>
</gene>
<evidence type="ECO:0000313" key="3">
    <source>
        <dbReference type="Proteomes" id="UP000008130"/>
    </source>
</evidence>
<reference evidence="2 3" key="1">
    <citation type="journal article" date="2011" name="J. Bacteriol.">
        <title>Complete genome sequence of Polymorphum gilvum SL003B-26A1T, a crude oil-degrading bacterium from oil-polluted saline soil.</title>
        <authorList>
            <person name="Li S.G."/>
            <person name="Tang Y.Q."/>
            <person name="Nie Y."/>
            <person name="Cai M."/>
            <person name="Wu X.L."/>
        </authorList>
    </citation>
    <scope>NUCLEOTIDE SEQUENCE [LARGE SCALE GENOMIC DNA]</scope>
    <source>
        <strain evidence="3">LMG 25793 / CGMCC 1.9160 / SL003B-26A1</strain>
    </source>
</reference>
<dbReference type="EMBL" id="CP002568">
    <property type="protein sequence ID" value="ADZ71228.1"/>
    <property type="molecule type" value="Genomic_DNA"/>
</dbReference>
<protein>
    <submittedName>
        <fullName evidence="2">Membrane protein, putative</fullName>
    </submittedName>
</protein>
<dbReference type="KEGG" id="pgv:SL003B_2805"/>
<keyword evidence="1" id="KW-1133">Transmembrane helix</keyword>
<dbReference type="RefSeq" id="WP_013653542.1">
    <property type="nucleotide sequence ID" value="NC_015259.1"/>
</dbReference>
<dbReference type="PATRIC" id="fig|991905.3.peg.2877"/>
<sequence length="166" mass="17403">MPGILARYATPLTTGLFLVSLISGVALFFHLGSAWFHGMHEWLSMVLIAPFVLHLWKNWRPFVSYFKRPPMAIALAASLAASVAFVVPLLGGEAPAGNPMVALAGAVQKSSVATVAPVFGKTPETLTAVLEQNGYRVASPNDSLAAVAAASGKSGRDIVVLLATMD</sequence>
<feature type="transmembrane region" description="Helical" evidence="1">
    <location>
        <begin position="71"/>
        <end position="91"/>
    </location>
</feature>
<accession>F2J5X4</accession>
<dbReference type="OrthoDB" id="5339490at2"/>
<keyword evidence="1" id="KW-0812">Transmembrane</keyword>
<dbReference type="eggNOG" id="ENOG5032VUS">
    <property type="taxonomic scope" value="Bacteria"/>
</dbReference>
<proteinExistence type="predicted"/>
<feature type="transmembrane region" description="Helical" evidence="1">
    <location>
        <begin position="12"/>
        <end position="36"/>
    </location>
</feature>
<keyword evidence="1" id="KW-0472">Membrane</keyword>
<evidence type="ECO:0000313" key="2">
    <source>
        <dbReference type="EMBL" id="ADZ71228.1"/>
    </source>
</evidence>
<name>F2J5X4_POLGS</name>
<feature type="transmembrane region" description="Helical" evidence="1">
    <location>
        <begin position="42"/>
        <end position="59"/>
    </location>
</feature>
<dbReference type="Proteomes" id="UP000008130">
    <property type="component" value="Chromosome"/>
</dbReference>